<reference evidence="1 2" key="1">
    <citation type="journal article" date="2019" name="Nat. Microbiol.">
        <title>Mediterranean grassland soil C-N compound turnover is dependent on rainfall and depth, and is mediated by genomically divergent microorganisms.</title>
        <authorList>
            <person name="Diamond S."/>
            <person name="Andeer P.F."/>
            <person name="Li Z."/>
            <person name="Crits-Christoph A."/>
            <person name="Burstein D."/>
            <person name="Anantharaman K."/>
            <person name="Lane K.R."/>
            <person name="Thomas B.C."/>
            <person name="Pan C."/>
            <person name="Northen T.R."/>
            <person name="Banfield J.F."/>
        </authorList>
    </citation>
    <scope>NUCLEOTIDE SEQUENCE [LARGE SCALE GENOMIC DNA]</scope>
    <source>
        <strain evidence="1">WS_11</strain>
    </source>
</reference>
<gene>
    <name evidence="1" type="ORF">E6K81_07130</name>
</gene>
<accession>A0A538U9G3</accession>
<name>A0A538U9G3_UNCEI</name>
<proteinExistence type="predicted"/>
<organism evidence="1 2">
    <name type="scientific">Eiseniibacteriota bacterium</name>
    <dbReference type="NCBI Taxonomy" id="2212470"/>
    <lineage>
        <taxon>Bacteria</taxon>
        <taxon>Candidatus Eiseniibacteriota</taxon>
    </lineage>
</organism>
<evidence type="ECO:0000313" key="1">
    <source>
        <dbReference type="EMBL" id="TMQ72535.1"/>
    </source>
</evidence>
<dbReference type="EMBL" id="VBPB01000104">
    <property type="protein sequence ID" value="TMQ72535.1"/>
    <property type="molecule type" value="Genomic_DNA"/>
</dbReference>
<comment type="caution">
    <text evidence="1">The sequence shown here is derived from an EMBL/GenBank/DDBJ whole genome shotgun (WGS) entry which is preliminary data.</text>
</comment>
<dbReference type="AlphaFoldDB" id="A0A538U9G3"/>
<evidence type="ECO:0000313" key="2">
    <source>
        <dbReference type="Proteomes" id="UP000319771"/>
    </source>
</evidence>
<protein>
    <submittedName>
        <fullName evidence="1">Uncharacterized protein</fullName>
    </submittedName>
</protein>
<dbReference type="Proteomes" id="UP000319771">
    <property type="component" value="Unassembled WGS sequence"/>
</dbReference>
<sequence length="190" mass="21474">MVSNGLDPLSWNGSASTLLGEAIGQTFLARDTLMTILTVWRPPNTRSVIGAHLYITAVDTTWTPARPDVHQILLNGPTVRVYDSDPPGQLIQMDFVLNPPLALPRPGLYAWFLQAEDCWQGEPWIITARDDNPYLYGIYWYTGRVDHPCYLRDVAGGTETTDLIFRIEYCRPDPTPVRGDSWGHVKVIYR</sequence>